<feature type="compositionally biased region" description="Polar residues" evidence="1">
    <location>
        <begin position="131"/>
        <end position="148"/>
    </location>
</feature>
<dbReference type="InParanoid" id="A0A3N4L5C9"/>
<accession>A0A3N4L5C9</accession>
<feature type="transmembrane region" description="Helical" evidence="2">
    <location>
        <begin position="12"/>
        <end position="33"/>
    </location>
</feature>
<evidence type="ECO:0000313" key="4">
    <source>
        <dbReference type="Proteomes" id="UP000277580"/>
    </source>
</evidence>
<feature type="region of interest" description="Disordered" evidence="1">
    <location>
        <begin position="130"/>
        <end position="176"/>
    </location>
</feature>
<name>A0A3N4L5C9_9PEZI</name>
<evidence type="ECO:0000256" key="1">
    <source>
        <dbReference type="SAM" id="MobiDB-lite"/>
    </source>
</evidence>
<evidence type="ECO:0000313" key="3">
    <source>
        <dbReference type="EMBL" id="RPB15841.1"/>
    </source>
</evidence>
<reference evidence="3 4" key="1">
    <citation type="journal article" date="2018" name="Nat. Ecol. Evol.">
        <title>Pezizomycetes genomes reveal the molecular basis of ectomycorrhizal truffle lifestyle.</title>
        <authorList>
            <person name="Murat C."/>
            <person name="Payen T."/>
            <person name="Noel B."/>
            <person name="Kuo A."/>
            <person name="Morin E."/>
            <person name="Chen J."/>
            <person name="Kohler A."/>
            <person name="Krizsan K."/>
            <person name="Balestrini R."/>
            <person name="Da Silva C."/>
            <person name="Montanini B."/>
            <person name="Hainaut M."/>
            <person name="Levati E."/>
            <person name="Barry K.W."/>
            <person name="Belfiori B."/>
            <person name="Cichocki N."/>
            <person name="Clum A."/>
            <person name="Dockter R.B."/>
            <person name="Fauchery L."/>
            <person name="Guy J."/>
            <person name="Iotti M."/>
            <person name="Le Tacon F."/>
            <person name="Lindquist E.A."/>
            <person name="Lipzen A."/>
            <person name="Malagnac F."/>
            <person name="Mello A."/>
            <person name="Molinier V."/>
            <person name="Miyauchi S."/>
            <person name="Poulain J."/>
            <person name="Riccioni C."/>
            <person name="Rubini A."/>
            <person name="Sitrit Y."/>
            <person name="Splivallo R."/>
            <person name="Traeger S."/>
            <person name="Wang M."/>
            <person name="Zifcakova L."/>
            <person name="Wipf D."/>
            <person name="Zambonelli A."/>
            <person name="Paolocci F."/>
            <person name="Nowrousian M."/>
            <person name="Ottonello S."/>
            <person name="Baldrian P."/>
            <person name="Spatafora J.W."/>
            <person name="Henrissat B."/>
            <person name="Nagy L.G."/>
            <person name="Aury J.M."/>
            <person name="Wincker P."/>
            <person name="Grigoriev I.V."/>
            <person name="Bonfante P."/>
            <person name="Martin F.M."/>
        </authorList>
    </citation>
    <scope>NUCLEOTIDE SEQUENCE [LARGE SCALE GENOMIC DNA]</scope>
    <source>
        <strain evidence="3 4">CCBAS932</strain>
    </source>
</reference>
<protein>
    <submittedName>
        <fullName evidence="3">Uncharacterized protein</fullName>
    </submittedName>
</protein>
<proteinExistence type="predicted"/>
<gene>
    <name evidence="3" type="ORF">P167DRAFT_602928</name>
</gene>
<dbReference type="Proteomes" id="UP000277580">
    <property type="component" value="Unassembled WGS sequence"/>
</dbReference>
<dbReference type="OrthoDB" id="10371038at2759"/>
<dbReference type="AlphaFoldDB" id="A0A3N4L5C9"/>
<evidence type="ECO:0000256" key="2">
    <source>
        <dbReference type="SAM" id="Phobius"/>
    </source>
</evidence>
<feature type="compositionally biased region" description="Basic and acidic residues" evidence="1">
    <location>
        <begin position="42"/>
        <end position="56"/>
    </location>
</feature>
<keyword evidence="4" id="KW-1185">Reference proteome</keyword>
<keyword evidence="2" id="KW-1133">Transmembrane helix</keyword>
<organism evidence="3 4">
    <name type="scientific">Morchella conica CCBAS932</name>
    <dbReference type="NCBI Taxonomy" id="1392247"/>
    <lineage>
        <taxon>Eukaryota</taxon>
        <taxon>Fungi</taxon>
        <taxon>Dikarya</taxon>
        <taxon>Ascomycota</taxon>
        <taxon>Pezizomycotina</taxon>
        <taxon>Pezizomycetes</taxon>
        <taxon>Pezizales</taxon>
        <taxon>Morchellaceae</taxon>
        <taxon>Morchella</taxon>
    </lineage>
</organism>
<feature type="region of interest" description="Disordered" evidence="1">
    <location>
        <begin position="40"/>
        <end position="68"/>
    </location>
</feature>
<sequence length="176" mass="18998">MPSHLTTGEIIGTTLGVLSIITPLVILFISYIIQACKKGATRRPETSDEESRERDAPPPPAPATSGNTFHIREAHLSFYPESKTDIDAINPPTITYPHAVLSRDTIGGLSTVPNGSLSEMTRSMVHRIDTVNDSSESYRNALSTSDLEPTQIAPTEMPSTPDSASPPAEKNEKKAE</sequence>
<keyword evidence="2" id="KW-0472">Membrane</keyword>
<keyword evidence="2" id="KW-0812">Transmembrane</keyword>
<dbReference type="EMBL" id="ML119111">
    <property type="protein sequence ID" value="RPB15841.1"/>
    <property type="molecule type" value="Genomic_DNA"/>
</dbReference>